<keyword evidence="18" id="KW-0675">Receptor</keyword>
<evidence type="ECO:0000256" key="13">
    <source>
        <dbReference type="ARBA" id="ARBA00022741"/>
    </source>
</evidence>
<evidence type="ECO:0000256" key="20">
    <source>
        <dbReference type="ARBA" id="ARBA00047899"/>
    </source>
</evidence>
<keyword evidence="13" id="KW-0547">Nucleotide-binding</keyword>
<evidence type="ECO:0000313" key="26">
    <source>
        <dbReference type="Proteomes" id="UP000694240"/>
    </source>
</evidence>
<dbReference type="Pfam" id="PF08263">
    <property type="entry name" value="LRRNT_2"/>
    <property type="match status" value="1"/>
</dbReference>
<evidence type="ECO:0000256" key="23">
    <source>
        <dbReference type="SAM" id="Phobius"/>
    </source>
</evidence>
<keyword evidence="12" id="KW-0677">Repeat</keyword>
<evidence type="ECO:0000256" key="4">
    <source>
        <dbReference type="ARBA" id="ARBA00012513"/>
    </source>
</evidence>
<dbReference type="FunFam" id="3.30.200.20:FF:000219">
    <property type="entry name" value="Leucine-rich repeat receptor-like serine/threonine-protein kinase"/>
    <property type="match status" value="1"/>
</dbReference>
<dbReference type="PANTHER" id="PTHR48005">
    <property type="entry name" value="LEUCINE RICH REPEAT KINASE 2"/>
    <property type="match status" value="1"/>
</dbReference>
<dbReference type="FunFam" id="3.80.10.10:FF:000430">
    <property type="entry name" value="Leucine-rich repeat receptor-like protein kinase PEPR1"/>
    <property type="match status" value="1"/>
</dbReference>
<protein>
    <recommendedName>
        <fullName evidence="4">non-specific serine/threonine protein kinase</fullName>
        <ecNumber evidence="4">2.7.11.1</ecNumber>
    </recommendedName>
</protein>
<evidence type="ECO:0000256" key="8">
    <source>
        <dbReference type="ARBA" id="ARBA00022614"/>
    </source>
</evidence>
<sequence>MSSTKRIKTELTSCRDRERHFQSVLQIVFLDQSKSVFFAHLNLIFLPFNQNHSVTAQIDILFRHSFCFFFPYVFSDHSVFSVKMRGRICFLAIVILCSFSFILVRSLNEEGRVLLEFKAFLNDSNGYLSSWSQLDSNPCNWTGIACTRIRTVTSVDLNGMNLSGTLSPLICKLHGLRKLNVSTNFISGPIPRDLSLCRSLEVLDLCTNRFHGVIPIQLTMIITLKKLYLCENYLFGSIPRQIGSLSSLQELVIYSNNLTGVIPPSTGKLRQLRIIRAGRNAFSGGIPSEISGCESLKVLGLAENLLEGSLPKQLEKLQNLTDLILWQNRLSGEIPPSVGNITKLEVLALHENYFTGSIPREIGKLTKMKRLYLYTNQLTGEIPREIGNLTDAAEIDFSENQLTGFIPKEFGQILNLKLLHLFENILLGPIPRELGELTLLEKLDLSINRLNGTIPRELQFLTYLVDLQLFDNQLEGTIPPLIGFYSNFSVLDMSANYLSGPIPAHFCRFQTLILLSVGSNKLTGNIPRDLKTCKSLTKLMLGDNWLTGSLPAELFNLQNLTALELHQNWLSGNISADLGKLKNLERLRLANNNFTGEIPPAIGYLTKIVGLNISSNQLTGHIPKELGSCVTIQRLDLSGNKFSGYIPQDLGQLVNLEILRLSDNRLTGEIPHSFGDLTRLMELQLGGNLLSENIPVELGKLTSLQISLNISHNNLSGTIPDSLGNLQMLEILYLNDNKLSGEIPASIGNLMSLLICNVSNNNLVGTVPDTAVFQRMDSSNFAGNHRLCNSQSSHCQPLVPHSDSKLSWLVNGSQRQKILTITCMVIGSVFLITFLAICWAIKRREPAFVALEDQTKPDVMDSYYFPKKGFTYQGLVDATRNFSEDVLLGRGACGTVYKAEMSDGEVIAVKKLNSRGEGASSDNSFRAEISTLGKIRHRNIVKLYGFCYHQNSNLLLYEYMSKGSLGEQLQRGEKNCLLDWNARYKIALGAAEGLCYLHHDCRPQIVHRDIKSNNILLDELFQAHVGDFGLAKLIDLSYSKSMSAVAGSYGYIAPEYAYTMKVTEKCDIYSFGVVLLELITGKPPVQPLEQGGDLVNWVRRSIRNMVPTIEMFDARLDTNDKRTIHEMSLVLKIALFCTSNSPASRPTMREVVAMITEARGSSSLSTSSITSETPLEEANSSKEIDFVASP</sequence>
<feature type="compositionally biased region" description="Basic and acidic residues" evidence="22">
    <location>
        <begin position="1179"/>
        <end position="1190"/>
    </location>
</feature>
<feature type="domain" description="Protein kinase" evidence="24">
    <location>
        <begin position="882"/>
        <end position="1164"/>
    </location>
</feature>
<dbReference type="Pfam" id="PF00069">
    <property type="entry name" value="Pkinase"/>
    <property type="match status" value="1"/>
</dbReference>
<evidence type="ECO:0000256" key="22">
    <source>
        <dbReference type="SAM" id="MobiDB-lite"/>
    </source>
</evidence>
<evidence type="ECO:0000256" key="16">
    <source>
        <dbReference type="ARBA" id="ARBA00022989"/>
    </source>
</evidence>
<evidence type="ECO:0000256" key="7">
    <source>
        <dbReference type="ARBA" id="ARBA00022553"/>
    </source>
</evidence>
<evidence type="ECO:0000313" key="25">
    <source>
        <dbReference type="EMBL" id="KAG7591978.1"/>
    </source>
</evidence>
<keyword evidence="26" id="KW-1185">Reference proteome</keyword>
<dbReference type="PROSITE" id="PS00108">
    <property type="entry name" value="PROTEIN_KINASE_ST"/>
    <property type="match status" value="1"/>
</dbReference>
<comment type="similarity">
    <text evidence="3">Belongs to the RLP family.</text>
</comment>
<evidence type="ECO:0000256" key="19">
    <source>
        <dbReference type="ARBA" id="ARBA00023180"/>
    </source>
</evidence>
<feature type="compositionally biased region" description="Low complexity" evidence="22">
    <location>
        <begin position="1163"/>
        <end position="1177"/>
    </location>
</feature>
<feature type="region of interest" description="Disordered" evidence="22">
    <location>
        <begin position="1163"/>
        <end position="1190"/>
    </location>
</feature>
<evidence type="ECO:0000256" key="12">
    <source>
        <dbReference type="ARBA" id="ARBA00022737"/>
    </source>
</evidence>
<feature type="transmembrane region" description="Helical" evidence="23">
    <location>
        <begin position="818"/>
        <end position="841"/>
    </location>
</feature>
<keyword evidence="15" id="KW-0067">ATP-binding</keyword>
<evidence type="ECO:0000256" key="3">
    <source>
        <dbReference type="ARBA" id="ARBA00009592"/>
    </source>
</evidence>
<keyword evidence="8" id="KW-0433">Leucine-rich repeat</keyword>
<dbReference type="InterPro" id="IPR051420">
    <property type="entry name" value="Ser_Thr_Kinases_DiverseReg"/>
</dbReference>
<comment type="catalytic activity">
    <reaction evidence="20">
        <text>L-threonyl-[protein] + ATP = O-phospho-L-threonyl-[protein] + ADP + H(+)</text>
        <dbReference type="Rhea" id="RHEA:46608"/>
        <dbReference type="Rhea" id="RHEA-COMP:11060"/>
        <dbReference type="Rhea" id="RHEA-COMP:11605"/>
        <dbReference type="ChEBI" id="CHEBI:15378"/>
        <dbReference type="ChEBI" id="CHEBI:30013"/>
        <dbReference type="ChEBI" id="CHEBI:30616"/>
        <dbReference type="ChEBI" id="CHEBI:61977"/>
        <dbReference type="ChEBI" id="CHEBI:456216"/>
        <dbReference type="EC" id="2.7.11.1"/>
    </reaction>
</comment>
<dbReference type="PROSITE" id="PS50011">
    <property type="entry name" value="PROTEIN_KINASE_DOM"/>
    <property type="match status" value="1"/>
</dbReference>
<dbReference type="GO" id="GO:0004674">
    <property type="term" value="F:protein serine/threonine kinase activity"/>
    <property type="evidence" value="ECO:0007669"/>
    <property type="project" value="UniProtKB-KW"/>
</dbReference>
<evidence type="ECO:0000256" key="2">
    <source>
        <dbReference type="ARBA" id="ARBA00008684"/>
    </source>
</evidence>
<keyword evidence="7" id="KW-0597">Phosphoprotein</keyword>
<evidence type="ECO:0000256" key="18">
    <source>
        <dbReference type="ARBA" id="ARBA00023170"/>
    </source>
</evidence>
<proteinExistence type="inferred from homology"/>
<comment type="subcellular location">
    <subcellularLocation>
        <location evidence="1">Cell membrane</location>
        <topology evidence="1">Single-pass type I membrane protein</topology>
    </subcellularLocation>
</comment>
<dbReference type="Proteomes" id="UP000694240">
    <property type="component" value="Chromosome 6"/>
</dbReference>
<comment type="catalytic activity">
    <reaction evidence="21">
        <text>L-seryl-[protein] + ATP = O-phospho-L-seryl-[protein] + ADP + H(+)</text>
        <dbReference type="Rhea" id="RHEA:17989"/>
        <dbReference type="Rhea" id="RHEA-COMP:9863"/>
        <dbReference type="Rhea" id="RHEA-COMP:11604"/>
        <dbReference type="ChEBI" id="CHEBI:15378"/>
        <dbReference type="ChEBI" id="CHEBI:29999"/>
        <dbReference type="ChEBI" id="CHEBI:30616"/>
        <dbReference type="ChEBI" id="CHEBI:83421"/>
        <dbReference type="ChEBI" id="CHEBI:456216"/>
        <dbReference type="EC" id="2.7.11.1"/>
    </reaction>
</comment>
<dbReference type="GO" id="GO:0005524">
    <property type="term" value="F:ATP binding"/>
    <property type="evidence" value="ECO:0007669"/>
    <property type="project" value="UniProtKB-KW"/>
</dbReference>
<dbReference type="FunFam" id="3.80.10.10:FF:000177">
    <property type="entry name" value="Leucine-rich repeat receptor-like serine/threonine-protein kinase At1g17230"/>
    <property type="match status" value="1"/>
</dbReference>
<keyword evidence="17 23" id="KW-0472">Membrane</keyword>
<evidence type="ECO:0000256" key="21">
    <source>
        <dbReference type="ARBA" id="ARBA00048679"/>
    </source>
</evidence>
<evidence type="ECO:0000259" key="24">
    <source>
        <dbReference type="PROSITE" id="PS50011"/>
    </source>
</evidence>
<keyword evidence="5" id="KW-1003">Cell membrane</keyword>
<keyword evidence="11" id="KW-0732">Signal</keyword>
<dbReference type="SMART" id="SM00369">
    <property type="entry name" value="LRR_TYP"/>
    <property type="match status" value="10"/>
</dbReference>
<evidence type="ECO:0000256" key="6">
    <source>
        <dbReference type="ARBA" id="ARBA00022527"/>
    </source>
</evidence>
<evidence type="ECO:0000256" key="17">
    <source>
        <dbReference type="ARBA" id="ARBA00023136"/>
    </source>
</evidence>
<dbReference type="Pfam" id="PF00560">
    <property type="entry name" value="LRR_1"/>
    <property type="match status" value="8"/>
</dbReference>
<evidence type="ECO:0000256" key="11">
    <source>
        <dbReference type="ARBA" id="ARBA00022729"/>
    </source>
</evidence>
<dbReference type="GO" id="GO:0005886">
    <property type="term" value="C:plasma membrane"/>
    <property type="evidence" value="ECO:0007669"/>
    <property type="project" value="UniProtKB-SubCell"/>
</dbReference>
<accession>A0A8T2BW84</accession>
<dbReference type="InterPro" id="IPR013210">
    <property type="entry name" value="LRR_N_plant-typ"/>
</dbReference>
<dbReference type="PANTHER" id="PTHR48005:SF80">
    <property type="entry name" value="LEUCINE-RICH REPEAT RECEPTOR-LIKE SERINE_THREONINE-PROTEIN KINASE"/>
    <property type="match status" value="1"/>
</dbReference>
<feature type="transmembrane region" description="Helical" evidence="23">
    <location>
        <begin position="88"/>
        <end position="107"/>
    </location>
</feature>
<dbReference type="FunFam" id="3.80.10.10:FF:000041">
    <property type="entry name" value="LRR receptor-like serine/threonine-protein kinase ERECTA"/>
    <property type="match status" value="1"/>
</dbReference>
<dbReference type="SMART" id="SM00220">
    <property type="entry name" value="S_TKc"/>
    <property type="match status" value="1"/>
</dbReference>
<dbReference type="AlphaFoldDB" id="A0A8T2BW84"/>
<dbReference type="FunFam" id="3.80.10.10:FF:001314">
    <property type="entry name" value="Leucine-rich repeat receptor-like serine/threonine-protein kinase At1g17230"/>
    <property type="match status" value="1"/>
</dbReference>
<dbReference type="InterPro" id="IPR008271">
    <property type="entry name" value="Ser/Thr_kinase_AS"/>
</dbReference>
<evidence type="ECO:0000256" key="10">
    <source>
        <dbReference type="ARBA" id="ARBA00022692"/>
    </source>
</evidence>
<gene>
    <name evidence="25" type="ORF">ISN45_Aa01g009510</name>
</gene>
<keyword evidence="6" id="KW-0723">Serine/threonine-protein kinase</keyword>
<dbReference type="EMBL" id="JAEFBK010000006">
    <property type="protein sequence ID" value="KAG7591978.1"/>
    <property type="molecule type" value="Genomic_DNA"/>
</dbReference>
<comment type="caution">
    <text evidence="25">The sequence shown here is derived from an EMBL/GenBank/DDBJ whole genome shotgun (WGS) entry which is preliminary data.</text>
</comment>
<dbReference type="EC" id="2.7.11.1" evidence="4"/>
<evidence type="ECO:0000256" key="15">
    <source>
        <dbReference type="ARBA" id="ARBA00022840"/>
    </source>
</evidence>
<dbReference type="InterPro" id="IPR000719">
    <property type="entry name" value="Prot_kinase_dom"/>
</dbReference>
<keyword evidence="10 23" id="KW-0812">Transmembrane</keyword>
<keyword evidence="19" id="KW-0325">Glycoprotein</keyword>
<evidence type="ECO:0000256" key="1">
    <source>
        <dbReference type="ARBA" id="ARBA00004251"/>
    </source>
</evidence>
<evidence type="ECO:0000256" key="9">
    <source>
        <dbReference type="ARBA" id="ARBA00022679"/>
    </source>
</evidence>
<keyword evidence="14 25" id="KW-0418">Kinase</keyword>
<dbReference type="InterPro" id="IPR003591">
    <property type="entry name" value="Leu-rich_rpt_typical-subtyp"/>
</dbReference>
<name>A0A8T2BW84_9BRAS</name>
<dbReference type="InterPro" id="IPR001611">
    <property type="entry name" value="Leu-rich_rpt"/>
</dbReference>
<dbReference type="Pfam" id="PF13855">
    <property type="entry name" value="LRR_8"/>
    <property type="match status" value="1"/>
</dbReference>
<keyword evidence="16 23" id="KW-1133">Transmembrane helix</keyword>
<comment type="similarity">
    <text evidence="2">Belongs to the protein kinase superfamily. Ser/Thr protein kinase family.</text>
</comment>
<reference evidence="25 26" key="1">
    <citation type="submission" date="2020-12" db="EMBL/GenBank/DDBJ databases">
        <title>Concerted genomic and epigenomic changes stabilize Arabidopsis allopolyploids.</title>
        <authorList>
            <person name="Chen Z."/>
        </authorList>
    </citation>
    <scope>NUCLEOTIDE SEQUENCE [LARGE SCALE GENOMIC DNA]</scope>
    <source>
        <strain evidence="25">Allo738</strain>
        <tissue evidence="25">Leaf</tissue>
    </source>
</reference>
<dbReference type="FunFam" id="1.10.510.10:FF:000365">
    <property type="entry name" value="Leucine-rich repeat receptor-like serine/threonine-protein kinase At1g17230"/>
    <property type="match status" value="1"/>
</dbReference>
<evidence type="ECO:0000256" key="14">
    <source>
        <dbReference type="ARBA" id="ARBA00022777"/>
    </source>
</evidence>
<evidence type="ECO:0000256" key="5">
    <source>
        <dbReference type="ARBA" id="ARBA00022475"/>
    </source>
</evidence>
<keyword evidence="9" id="KW-0808">Transferase</keyword>
<organism evidence="25 26">
    <name type="scientific">Arabidopsis thaliana x Arabidopsis arenosa</name>
    <dbReference type="NCBI Taxonomy" id="1240361"/>
    <lineage>
        <taxon>Eukaryota</taxon>
        <taxon>Viridiplantae</taxon>
        <taxon>Streptophyta</taxon>
        <taxon>Embryophyta</taxon>
        <taxon>Tracheophyta</taxon>
        <taxon>Spermatophyta</taxon>
        <taxon>Magnoliopsida</taxon>
        <taxon>eudicotyledons</taxon>
        <taxon>Gunneridae</taxon>
        <taxon>Pentapetalae</taxon>
        <taxon>rosids</taxon>
        <taxon>malvids</taxon>
        <taxon>Brassicales</taxon>
        <taxon>Brassicaceae</taxon>
        <taxon>Camelineae</taxon>
        <taxon>Arabidopsis</taxon>
    </lineage>
</organism>